<proteinExistence type="predicted"/>
<accession>A0ACD5BWN0</accession>
<evidence type="ECO:0000313" key="1">
    <source>
        <dbReference type="EMBL" id="WZN54005.1"/>
    </source>
</evidence>
<reference evidence="1" key="1">
    <citation type="submission" date="2024-04" db="EMBL/GenBank/DDBJ databases">
        <title>Complete genome sequence of Sphingobacterium thalpophiium BAA-1094.</title>
        <authorList>
            <person name="Adaikpoh B.I."/>
        </authorList>
    </citation>
    <scope>NUCLEOTIDE SEQUENCE</scope>
    <source>
        <strain evidence="1">BAA-1094</strain>
    </source>
</reference>
<evidence type="ECO:0000313" key="2">
    <source>
        <dbReference type="Proteomes" id="UP001485301"/>
    </source>
</evidence>
<gene>
    <name evidence="1" type="ORF">AACH28_15250</name>
</gene>
<name>A0ACD5BWN0_9SPHI</name>
<sequence>MNDINKIFKQAMYLLIPPPTHKNEIPTLGIGFSNRELPLTASKLLKLEDVDFILNLHIVGMCVDLVASDSKSSKDVFRAHLNCDLNEVNNFRKVVKNNSKSAFVLGVFENCEFYVLYEGKNFEPFMVNKIQFIEN</sequence>
<organism evidence="1 2">
    <name type="scientific">Sphingobacterium thalpophilum</name>
    <dbReference type="NCBI Taxonomy" id="259"/>
    <lineage>
        <taxon>Bacteria</taxon>
        <taxon>Pseudomonadati</taxon>
        <taxon>Bacteroidota</taxon>
        <taxon>Sphingobacteriia</taxon>
        <taxon>Sphingobacteriales</taxon>
        <taxon>Sphingobacteriaceae</taxon>
        <taxon>Sphingobacterium</taxon>
    </lineage>
</organism>
<dbReference type="Proteomes" id="UP001485301">
    <property type="component" value="Chromosome"/>
</dbReference>
<protein>
    <submittedName>
        <fullName evidence="1">Uncharacterized protein</fullName>
    </submittedName>
</protein>
<dbReference type="EMBL" id="CP151087">
    <property type="protein sequence ID" value="WZN54005.1"/>
    <property type="molecule type" value="Genomic_DNA"/>
</dbReference>
<keyword evidence="2" id="KW-1185">Reference proteome</keyword>